<reference evidence="2" key="1">
    <citation type="submission" date="2023-07" db="EMBL/GenBank/DDBJ databases">
        <title>Genome content predicts the carbon catabolic preferences of heterotrophic bacteria.</title>
        <authorList>
            <person name="Gralka M."/>
        </authorList>
    </citation>
    <scope>NUCLEOTIDE SEQUENCE</scope>
    <source>
        <strain evidence="2">I3M17_2</strain>
    </source>
</reference>
<dbReference type="EMBL" id="JAUOPB010000015">
    <property type="protein sequence ID" value="MDO6424476.1"/>
    <property type="molecule type" value="Genomic_DNA"/>
</dbReference>
<gene>
    <name evidence="2" type="ORF">Q4521_18460</name>
</gene>
<organism evidence="2 3">
    <name type="scientific">Saccharophagus degradans</name>
    <dbReference type="NCBI Taxonomy" id="86304"/>
    <lineage>
        <taxon>Bacteria</taxon>
        <taxon>Pseudomonadati</taxon>
        <taxon>Pseudomonadota</taxon>
        <taxon>Gammaproteobacteria</taxon>
        <taxon>Cellvibrionales</taxon>
        <taxon>Cellvibrionaceae</taxon>
        <taxon>Saccharophagus</taxon>
    </lineage>
</organism>
<accession>A0AAW7X9R9</accession>
<evidence type="ECO:0000313" key="3">
    <source>
        <dbReference type="Proteomes" id="UP001169760"/>
    </source>
</evidence>
<evidence type="ECO:0000313" key="2">
    <source>
        <dbReference type="EMBL" id="MDO6424476.1"/>
    </source>
</evidence>
<dbReference type="RefSeq" id="WP_303493770.1">
    <property type="nucleotide sequence ID" value="NZ_JAUOPB010000015.1"/>
</dbReference>
<evidence type="ECO:0000256" key="1">
    <source>
        <dbReference type="SAM" id="MobiDB-lite"/>
    </source>
</evidence>
<proteinExistence type="predicted"/>
<comment type="caution">
    <text evidence="2">The sequence shown here is derived from an EMBL/GenBank/DDBJ whole genome shotgun (WGS) entry which is preliminary data.</text>
</comment>
<dbReference type="Proteomes" id="UP001169760">
    <property type="component" value="Unassembled WGS sequence"/>
</dbReference>
<feature type="region of interest" description="Disordered" evidence="1">
    <location>
        <begin position="1"/>
        <end position="25"/>
    </location>
</feature>
<sequence>MLGFKKQLACTDDNTSTRPTDSEPLPSLCSKIEKLSASNQLNHVALDTKQLIRSLRYVRDDLKILHPKLNLPSGRIIRCLVQSALHSGAPIEGTRNYNEQLIALLQHILHRCEIEYSIRHCFKDLDGVTPLFPNNELYGPQHVRHFATRALTHLGAI</sequence>
<name>A0AAW7X9R9_9GAMM</name>
<protein>
    <submittedName>
        <fullName evidence="2">Uncharacterized protein</fullName>
    </submittedName>
</protein>
<dbReference type="AlphaFoldDB" id="A0AAW7X9R9"/>